<dbReference type="PATRIC" id="fig|1208321.3.peg.718"/>
<keyword evidence="1" id="KW-0472">Membrane</keyword>
<dbReference type="PANTHER" id="PTHR33507">
    <property type="entry name" value="INNER MEMBRANE PROTEIN YBBJ"/>
    <property type="match status" value="1"/>
</dbReference>
<sequence>MDFFTNNLAQSLFVVGLILLVIEVAVLGFSTFVLFFVGLAAMLTGALLFFGVLPDSVLSAMFSTGVFTLIAAALLWKPLKSMQSNVSAKKVKSDFLDHRFILQEPVSPTLSPKYHYSGVDWALISEESIEAGTKVEVTEAEVGKLHIQAVKAVHS</sequence>
<organism evidence="2 3">
    <name type="scientific">Marinomonas profundimaris</name>
    <dbReference type="NCBI Taxonomy" id="1208321"/>
    <lineage>
        <taxon>Bacteria</taxon>
        <taxon>Pseudomonadati</taxon>
        <taxon>Pseudomonadota</taxon>
        <taxon>Gammaproteobacteria</taxon>
        <taxon>Oceanospirillales</taxon>
        <taxon>Oceanospirillaceae</taxon>
        <taxon>Marinomonas</taxon>
    </lineage>
</organism>
<dbReference type="eggNOG" id="COG1585">
    <property type="taxonomic scope" value="Bacteria"/>
</dbReference>
<name>W1RXM9_9GAMM</name>
<dbReference type="Proteomes" id="UP000018857">
    <property type="component" value="Unassembled WGS sequence"/>
</dbReference>
<accession>W1RXM9</accession>
<feature type="transmembrane region" description="Helical" evidence="1">
    <location>
        <begin position="57"/>
        <end position="76"/>
    </location>
</feature>
<feature type="transmembrane region" description="Helical" evidence="1">
    <location>
        <begin position="12"/>
        <end position="37"/>
    </location>
</feature>
<dbReference type="AlphaFoldDB" id="W1RXM9"/>
<evidence type="ECO:0000313" key="2">
    <source>
        <dbReference type="EMBL" id="ETI61971.1"/>
    </source>
</evidence>
<dbReference type="RefSeq" id="WP_024022929.1">
    <property type="nucleotide sequence ID" value="NZ_AYOZ01000003.1"/>
</dbReference>
<protein>
    <recommendedName>
        <fullName evidence="4">Activity regulator of membrane protease YbbK</fullName>
    </recommendedName>
</protein>
<gene>
    <name evidence="2" type="ORF">D104_03605</name>
</gene>
<keyword evidence="3" id="KW-1185">Reference proteome</keyword>
<reference evidence="2 3" key="1">
    <citation type="journal article" date="2014" name="Genome Announc.">
        <title>Draft Genome Sequence of Marinomonas sp. Strain D104, a Polycyclic Aromatic Hydrocarbon-Degrading Bacterium from the Deep-Sea Sediment of the Arctic Ocean.</title>
        <authorList>
            <person name="Dong C."/>
            <person name="Bai X."/>
            <person name="Lai Q."/>
            <person name="Xie Y."/>
            <person name="Chen X."/>
            <person name="Shao Z."/>
        </authorList>
    </citation>
    <scope>NUCLEOTIDE SEQUENCE [LARGE SCALE GENOMIC DNA]</scope>
    <source>
        <strain evidence="2 3">D104</strain>
    </source>
</reference>
<evidence type="ECO:0000313" key="3">
    <source>
        <dbReference type="Proteomes" id="UP000018857"/>
    </source>
</evidence>
<dbReference type="GO" id="GO:0005886">
    <property type="term" value="C:plasma membrane"/>
    <property type="evidence" value="ECO:0007669"/>
    <property type="project" value="TreeGrafter"/>
</dbReference>
<comment type="caution">
    <text evidence="2">The sequence shown here is derived from an EMBL/GenBank/DDBJ whole genome shotgun (WGS) entry which is preliminary data.</text>
</comment>
<evidence type="ECO:0000256" key="1">
    <source>
        <dbReference type="SAM" id="Phobius"/>
    </source>
</evidence>
<dbReference type="OrthoDB" id="7863671at2"/>
<keyword evidence="1" id="KW-0812">Transmembrane</keyword>
<evidence type="ECO:0008006" key="4">
    <source>
        <dbReference type="Google" id="ProtNLM"/>
    </source>
</evidence>
<dbReference type="STRING" id="1208321.D104_03605"/>
<dbReference type="PANTHER" id="PTHR33507:SF3">
    <property type="entry name" value="INNER MEMBRANE PROTEIN YBBJ"/>
    <property type="match status" value="1"/>
</dbReference>
<keyword evidence="1" id="KW-1133">Transmembrane helix</keyword>
<dbReference type="InterPro" id="IPR052165">
    <property type="entry name" value="Membrane_assoc_protease"/>
</dbReference>
<dbReference type="EMBL" id="AYOZ01000003">
    <property type="protein sequence ID" value="ETI61971.1"/>
    <property type="molecule type" value="Genomic_DNA"/>
</dbReference>
<proteinExistence type="predicted"/>